<sequence length="516" mass="53584">MTAAPTDHATSAAAPPSPLATALVLDAVQRIEAAGPLDDASALQQAFHTQPTRAAQVRQRAWLLGQRLGLQAELARWRPVGWGVLLALAALVALASLGTARAVLGEGRSINAVAAFVSLLGLHLLTLLIWLVGAVASGGGAGSWLGRLALWLTARLPPDRGPHSLTLLQSATALLSRQRLLAWLTGAISHGIWTIAFALMLAVLAFGFAFHAYQLTWETTILSPAFFERFVQITGALPGLLGFPVPDAAAVQRMGTVGGQAAAGGAAQSDWAWWLMGCVLVYGLLPRALLAAFSIARWRAGARRMAEVDMADPYVRRIVQRLDALEPPPQVIDPEHRPTAAATPAPALGPPGAPGSLAVIGFELPPEQAWPAPGLPPTPAGSAAPLRVSGSAAERQQALAQLAATRPESLLLVVHAPSSPDRGTARFVREAARQAGRVALWPVAAAAPSAAGEGASAGGETPADTPAIARWQRWLQSEGFSALAMVPSAPAATNWIAQATPQHQPEPHAASPAPTP</sequence>
<keyword evidence="4" id="KW-1185">Reference proteome</keyword>
<dbReference type="Proteomes" id="UP000239709">
    <property type="component" value="Chromosome"/>
</dbReference>
<dbReference type="RefSeq" id="WP_106703833.1">
    <property type="nucleotide sequence ID" value="NZ_CP027666.1"/>
</dbReference>
<name>A0A2S0MHB2_9BURK</name>
<reference evidence="3 4" key="1">
    <citation type="submission" date="2018-03" db="EMBL/GenBank/DDBJ databases">
        <title>Genome sequencing of Ottowia sp.</title>
        <authorList>
            <person name="Kim S.-J."/>
            <person name="Heo J."/>
            <person name="Kwon S.-W."/>
        </authorList>
    </citation>
    <scope>NUCLEOTIDE SEQUENCE [LARGE SCALE GENOMIC DNA]</scope>
    <source>
        <strain evidence="3 4">KADR8-3</strain>
    </source>
</reference>
<feature type="transmembrane region" description="Helical" evidence="2">
    <location>
        <begin position="180"/>
        <end position="213"/>
    </location>
</feature>
<feature type="transmembrane region" description="Helical" evidence="2">
    <location>
        <begin position="110"/>
        <end position="132"/>
    </location>
</feature>
<evidence type="ECO:0000313" key="3">
    <source>
        <dbReference type="EMBL" id="AVO35284.1"/>
    </source>
</evidence>
<feature type="transmembrane region" description="Helical" evidence="2">
    <location>
        <begin position="80"/>
        <end position="104"/>
    </location>
</feature>
<feature type="region of interest" description="Disordered" evidence="1">
    <location>
        <begin position="326"/>
        <end position="345"/>
    </location>
</feature>
<feature type="transmembrane region" description="Helical" evidence="2">
    <location>
        <begin position="271"/>
        <end position="296"/>
    </location>
</feature>
<evidence type="ECO:0000256" key="1">
    <source>
        <dbReference type="SAM" id="MobiDB-lite"/>
    </source>
</evidence>
<protein>
    <submittedName>
        <fullName evidence="3">DUF2868 domain-containing protein</fullName>
    </submittedName>
</protein>
<dbReference type="AlphaFoldDB" id="A0A2S0MHB2"/>
<dbReference type="EMBL" id="CP027666">
    <property type="protein sequence ID" value="AVO35284.1"/>
    <property type="molecule type" value="Genomic_DNA"/>
</dbReference>
<proteinExistence type="predicted"/>
<accession>A0A2S0MHB2</accession>
<evidence type="ECO:0000313" key="4">
    <source>
        <dbReference type="Proteomes" id="UP000239709"/>
    </source>
</evidence>
<dbReference type="KEGG" id="otk:C6570_14385"/>
<dbReference type="InterPro" id="IPR021296">
    <property type="entry name" value="DUF2868"/>
</dbReference>
<gene>
    <name evidence="3" type="ORF">C6570_14385</name>
</gene>
<evidence type="ECO:0000256" key="2">
    <source>
        <dbReference type="SAM" id="Phobius"/>
    </source>
</evidence>
<dbReference type="Pfam" id="PF11067">
    <property type="entry name" value="DUF2868"/>
    <property type="match status" value="1"/>
</dbReference>
<keyword evidence="2" id="KW-0472">Membrane</keyword>
<keyword evidence="2" id="KW-1133">Transmembrane helix</keyword>
<keyword evidence="2" id="KW-0812">Transmembrane</keyword>
<organism evidence="3 4">
    <name type="scientific">Ottowia oryzae</name>
    <dbReference type="NCBI Taxonomy" id="2109914"/>
    <lineage>
        <taxon>Bacteria</taxon>
        <taxon>Pseudomonadati</taxon>
        <taxon>Pseudomonadota</taxon>
        <taxon>Betaproteobacteria</taxon>
        <taxon>Burkholderiales</taxon>
        <taxon>Comamonadaceae</taxon>
        <taxon>Ottowia</taxon>
    </lineage>
</organism>